<gene>
    <name evidence="4" type="ORF">EV667_3308</name>
</gene>
<feature type="transmembrane region" description="Helical" evidence="1">
    <location>
        <begin position="79"/>
        <end position="102"/>
    </location>
</feature>
<organism evidence="4 5">
    <name type="scientific">Ancylobacter aquaticus</name>
    <dbReference type="NCBI Taxonomy" id="100"/>
    <lineage>
        <taxon>Bacteria</taxon>
        <taxon>Pseudomonadati</taxon>
        <taxon>Pseudomonadota</taxon>
        <taxon>Alphaproteobacteria</taxon>
        <taxon>Hyphomicrobiales</taxon>
        <taxon>Xanthobacteraceae</taxon>
        <taxon>Ancylobacter</taxon>
    </lineage>
</organism>
<dbReference type="PIRSF" id="PIRSF007542">
    <property type="entry name" value="UCP007542"/>
    <property type="match status" value="1"/>
</dbReference>
<comment type="caution">
    <text evidence="4">The sequence shown here is derived from an EMBL/GenBank/DDBJ whole genome shotgun (WGS) entry which is preliminary data.</text>
</comment>
<feature type="transmembrane region" description="Helical" evidence="1">
    <location>
        <begin position="20"/>
        <end position="38"/>
    </location>
</feature>
<protein>
    <submittedName>
        <fullName evidence="4">Putative membrane protein</fullName>
    </submittedName>
</protein>
<evidence type="ECO:0000256" key="1">
    <source>
        <dbReference type="SAM" id="Phobius"/>
    </source>
</evidence>
<dbReference type="Pfam" id="PF10081">
    <property type="entry name" value="Abhydrolase_9"/>
    <property type="match status" value="1"/>
</dbReference>
<evidence type="ECO:0000259" key="3">
    <source>
        <dbReference type="Pfam" id="PF15420"/>
    </source>
</evidence>
<dbReference type="RefSeq" id="WP_245516206.1">
    <property type="nucleotide sequence ID" value="NZ_SMFY01000003.1"/>
</dbReference>
<keyword evidence="1" id="KW-0812">Transmembrane</keyword>
<reference evidence="4 5" key="1">
    <citation type="submission" date="2019-03" db="EMBL/GenBank/DDBJ databases">
        <title>Genomic Encyclopedia of Type Strains, Phase IV (KMG-IV): sequencing the most valuable type-strain genomes for metagenomic binning, comparative biology and taxonomic classification.</title>
        <authorList>
            <person name="Goeker M."/>
        </authorList>
    </citation>
    <scope>NUCLEOTIDE SEQUENCE [LARGE SCALE GENOMIC DNA]</scope>
    <source>
        <strain evidence="4 5">DSM 101</strain>
    </source>
</reference>
<dbReference type="InterPro" id="IPR027788">
    <property type="entry name" value="Alpha/beta-hydrolase_N_dom"/>
</dbReference>
<dbReference type="Pfam" id="PF15420">
    <property type="entry name" value="Abhydrolase_9_N"/>
    <property type="match status" value="1"/>
</dbReference>
<keyword evidence="5" id="KW-1185">Reference proteome</keyword>
<feature type="transmembrane region" description="Helical" evidence="1">
    <location>
        <begin position="44"/>
        <end position="67"/>
    </location>
</feature>
<evidence type="ECO:0000259" key="2">
    <source>
        <dbReference type="Pfam" id="PF10081"/>
    </source>
</evidence>
<feature type="domain" description="Alpha/beta-hydrolase catalytic" evidence="2">
    <location>
        <begin position="257"/>
        <end position="544"/>
    </location>
</feature>
<dbReference type="InterPro" id="IPR012037">
    <property type="entry name" value="Alpha/beta-hydrolase_fam"/>
</dbReference>
<dbReference type="Proteomes" id="UP000295030">
    <property type="component" value="Unassembled WGS sequence"/>
</dbReference>
<proteinExistence type="predicted"/>
<feature type="transmembrane region" description="Helical" evidence="1">
    <location>
        <begin position="122"/>
        <end position="145"/>
    </location>
</feature>
<sequence length="564" mass="61964">MKRLLLVSALKSIERSLCGFGLAVGALFFAASLTPSLIPRSFEIQGVLAGVAFSSGYGIGVLVRWLWRYLEIPSLSARVLNYTTLASAVICLCIVLLALRQAGIWQDSVRGVLGMVPVDTGYPFSVSLIAIATFVTLLFVARGLIGIGRRIANKLNSFLPLRVSIVAGIAITAVLTTTIVNGVLVDYAFRALDRSFERLDALIEPDRPQPLIAERAGSPGSKLEWRKLGRTGRAFVASGPSAAEISDFTQKPALEPIRLYAGLQVAETPSERAKLLLDELIRVNAFDRAALVIITPTGTGWVDPSAIDGLEFLFSGDVASVALQYSYLNSPLSLLFQPEHGLESAEALFRAVYGHWKGLPVNERPELYLHGLSLGAFNSQRSITFFDILGDPIHGAVWSGAPFPSEKWRSLTENRDAGSTEWLPVFQKGRFVRFMNQDGPPAGNTAQWGSVRFVYLQYASDAITFFNKSLFYQEADWMKSPRGPDVSPAIRWYPVVSMLQVLIDMPLADTVPMGYGHVYAPEHYLNAWLEATGIEGWSIEDVDALKQHLRTRGQRDDGYEYRGG</sequence>
<dbReference type="InterPro" id="IPR027787">
    <property type="entry name" value="Alpha/beta-hydrolase_catalytic"/>
</dbReference>
<dbReference type="AlphaFoldDB" id="A0A4R1HN62"/>
<feature type="domain" description="Alpha/beta-hydrolase N-terminal" evidence="3">
    <location>
        <begin position="33"/>
        <end position="240"/>
    </location>
</feature>
<evidence type="ECO:0000313" key="5">
    <source>
        <dbReference type="Proteomes" id="UP000295030"/>
    </source>
</evidence>
<keyword evidence="1" id="KW-1133">Transmembrane helix</keyword>
<accession>A0A4R1HN62</accession>
<feature type="transmembrane region" description="Helical" evidence="1">
    <location>
        <begin position="165"/>
        <end position="189"/>
    </location>
</feature>
<keyword evidence="1" id="KW-0472">Membrane</keyword>
<dbReference type="EMBL" id="SMFY01000003">
    <property type="protein sequence ID" value="TCK23478.1"/>
    <property type="molecule type" value="Genomic_DNA"/>
</dbReference>
<evidence type="ECO:0000313" key="4">
    <source>
        <dbReference type="EMBL" id="TCK23478.1"/>
    </source>
</evidence>
<name>A0A4R1HN62_ANCAQ</name>